<dbReference type="GO" id="GO:0003676">
    <property type="term" value="F:nucleic acid binding"/>
    <property type="evidence" value="ECO:0007669"/>
    <property type="project" value="InterPro"/>
</dbReference>
<dbReference type="PANTHER" id="PTHR47169:SF2">
    <property type="entry name" value="OS01G0541250 PROTEIN"/>
    <property type="match status" value="1"/>
</dbReference>
<gene>
    <name evidence="1" type="ORF">PC115_g11782</name>
    <name evidence="2" type="ORF">PC129_g10601</name>
</gene>
<reference evidence="2" key="1">
    <citation type="submission" date="2018-05" db="EMBL/GenBank/DDBJ databases">
        <title>Effector identification in a new, highly contiguous assembly of the strawberry crown rot pathogen Phytophthora cactorum.</title>
        <authorList>
            <person name="Armitage A.D."/>
            <person name="Nellist C.F."/>
            <person name="Bates H."/>
            <person name="Vickerstaff R.J."/>
            <person name="Harrison R.J."/>
        </authorList>
    </citation>
    <scope>NUCLEOTIDE SEQUENCE</scope>
    <source>
        <strain evidence="1">4032</strain>
        <strain evidence="2">P421</strain>
    </source>
</reference>
<evidence type="ECO:0000313" key="1">
    <source>
        <dbReference type="EMBL" id="KAG2914113.1"/>
    </source>
</evidence>
<accession>A0A8T1I2I9</accession>
<dbReference type="AlphaFoldDB" id="A0A8T1I2I9"/>
<dbReference type="PANTHER" id="PTHR47169">
    <property type="entry name" value="OS01G0541250 PROTEIN"/>
    <property type="match status" value="1"/>
</dbReference>
<dbReference type="Proteomes" id="UP000774804">
    <property type="component" value="Unassembled WGS sequence"/>
</dbReference>
<evidence type="ECO:0000313" key="3">
    <source>
        <dbReference type="Proteomes" id="UP000760860"/>
    </source>
</evidence>
<dbReference type="Gene3D" id="3.30.420.10">
    <property type="entry name" value="Ribonuclease H-like superfamily/Ribonuclease H"/>
    <property type="match status" value="1"/>
</dbReference>
<dbReference type="InterPro" id="IPR036397">
    <property type="entry name" value="RNaseH_sf"/>
</dbReference>
<dbReference type="EMBL" id="RCMI01000378">
    <property type="protein sequence ID" value="KAG2914113.1"/>
    <property type="molecule type" value="Genomic_DNA"/>
</dbReference>
<dbReference type="EMBL" id="RCMV01000354">
    <property type="protein sequence ID" value="KAG3218593.1"/>
    <property type="molecule type" value="Genomic_DNA"/>
</dbReference>
<sequence length="181" mass="20763">MKFDEEYDIVHVDEKWFNEDKVDRAYLLLDGEEPPPRDRKSKRFIPKMMFLAAIELWPLTETYMAMRASVNRKKGTLCSRNVAYVDRPLYKHYIIEEVIPDIKAKWPASEHGKTIFIQQDNATPRVPVSGPDVVAAGTSEGWNIRLLFQSPNSPDLNMLDLGYSPRSSAFSTASRRAALRT</sequence>
<dbReference type="VEuPathDB" id="FungiDB:PC110_g6959"/>
<organism evidence="2 3">
    <name type="scientific">Phytophthora cactorum</name>
    <dbReference type="NCBI Taxonomy" id="29920"/>
    <lineage>
        <taxon>Eukaryota</taxon>
        <taxon>Sar</taxon>
        <taxon>Stramenopiles</taxon>
        <taxon>Oomycota</taxon>
        <taxon>Peronosporomycetes</taxon>
        <taxon>Peronosporales</taxon>
        <taxon>Peronosporaceae</taxon>
        <taxon>Phytophthora</taxon>
    </lineage>
</organism>
<comment type="caution">
    <text evidence="2">The sequence shown here is derived from an EMBL/GenBank/DDBJ whole genome shotgun (WGS) entry which is preliminary data.</text>
</comment>
<evidence type="ECO:0000313" key="2">
    <source>
        <dbReference type="EMBL" id="KAG3218593.1"/>
    </source>
</evidence>
<dbReference type="Proteomes" id="UP000760860">
    <property type="component" value="Unassembled WGS sequence"/>
</dbReference>
<protein>
    <submittedName>
        <fullName evidence="2">Uncharacterized protein</fullName>
    </submittedName>
</protein>
<name>A0A8T1I2I9_9STRA</name>
<proteinExistence type="predicted"/>